<dbReference type="RefSeq" id="XP_018520979.1">
    <property type="nucleotide sequence ID" value="XM_018665463.2"/>
</dbReference>
<protein>
    <submittedName>
        <fullName evidence="3">Uncharacterized protein LOC108876132</fullName>
    </submittedName>
</protein>
<dbReference type="GO" id="GO:0007276">
    <property type="term" value="P:gamete generation"/>
    <property type="evidence" value="ECO:0007669"/>
    <property type="project" value="InterPro"/>
</dbReference>
<dbReference type="AlphaFoldDB" id="A0AAJ7PEP2"/>
<dbReference type="GeneID" id="108876132"/>
<name>A0AAJ7PEP2_LATCA</name>
<dbReference type="KEGG" id="lcf:108876132"/>
<dbReference type="Pfam" id="PF15685">
    <property type="entry name" value="GGN"/>
    <property type="match status" value="1"/>
</dbReference>
<dbReference type="GO" id="GO:0006302">
    <property type="term" value="P:double-strand break repair"/>
    <property type="evidence" value="ECO:0007669"/>
    <property type="project" value="InterPro"/>
</dbReference>
<feature type="region of interest" description="Disordered" evidence="1">
    <location>
        <begin position="179"/>
        <end position="239"/>
    </location>
</feature>
<dbReference type="Proteomes" id="UP000694890">
    <property type="component" value="Linkage group LG21"/>
</dbReference>
<evidence type="ECO:0000256" key="1">
    <source>
        <dbReference type="SAM" id="MobiDB-lite"/>
    </source>
</evidence>
<organism evidence="2 3">
    <name type="scientific">Lates calcarifer</name>
    <name type="common">Barramundi</name>
    <name type="synonym">Holocentrus calcarifer</name>
    <dbReference type="NCBI Taxonomy" id="8187"/>
    <lineage>
        <taxon>Eukaryota</taxon>
        <taxon>Metazoa</taxon>
        <taxon>Chordata</taxon>
        <taxon>Craniata</taxon>
        <taxon>Vertebrata</taxon>
        <taxon>Euteleostomi</taxon>
        <taxon>Actinopterygii</taxon>
        <taxon>Neopterygii</taxon>
        <taxon>Teleostei</taxon>
        <taxon>Neoteleostei</taxon>
        <taxon>Acanthomorphata</taxon>
        <taxon>Carangaria</taxon>
        <taxon>Carangaria incertae sedis</taxon>
        <taxon>Centropomidae</taxon>
        <taxon>Lates</taxon>
    </lineage>
</organism>
<evidence type="ECO:0000313" key="3">
    <source>
        <dbReference type="RefSeq" id="XP_018520979.1"/>
    </source>
</evidence>
<dbReference type="InterPro" id="IPR031400">
    <property type="entry name" value="GGN"/>
</dbReference>
<gene>
    <name evidence="3" type="primary">LOC108876132</name>
</gene>
<evidence type="ECO:0000313" key="2">
    <source>
        <dbReference type="Proteomes" id="UP000694890"/>
    </source>
</evidence>
<feature type="compositionally biased region" description="Polar residues" evidence="1">
    <location>
        <begin position="194"/>
        <end position="220"/>
    </location>
</feature>
<sequence length="430" mass="47493">MRVTAALVGVPAQVLCNDTSTQVGSSILSEEQQEMTTQLLTFKMQAAVHCTSVEVVREAPAENQPSKEAEAQVKAKTTKSQGQKSSCVCSNVNEAKADLTCHTSDIAKEHATKPAKPLEHSTQMLSLPKAQVNKKKNASHKHCSDQKRVTYISVECPCVCGSKSEKSRLKAAKNRLRQKLAKKKLMTPPGDGSKSFQQTTEETATTVPENSKQQGCTAQEENPVKEHNEPHLIPLPNKAYDGNTSPCIQEVNVKAAAPRVPVEERRPTAAPHDVTTYEQTTAPADTNVKLRLECEHQVSLPQDIAARPKKKCARKLNQNKPNTGNVIMKEEITGKNGQVEKDKQEPAIIPPVTPEHKVCDDGRWPQFTMNESCSRKARCKHNPGKGLQPNVQNWFDDNPNNMCEPPWVTTIKFATYLALREMEDEGDAHK</sequence>
<reference evidence="3" key="1">
    <citation type="submission" date="2025-08" db="UniProtKB">
        <authorList>
            <consortium name="RefSeq"/>
        </authorList>
    </citation>
    <scope>IDENTIFICATION</scope>
    <source>
        <tissue evidence="3">Brain</tissue>
    </source>
</reference>
<accession>A0AAJ7PEP2</accession>
<proteinExistence type="predicted"/>